<evidence type="ECO:0000313" key="18">
    <source>
        <dbReference type="EMBL" id="CAG2200815.1"/>
    </source>
</evidence>
<dbReference type="GO" id="GO:0009416">
    <property type="term" value="P:response to light stimulus"/>
    <property type="evidence" value="ECO:0007669"/>
    <property type="project" value="UniProtKB-ARBA"/>
</dbReference>
<dbReference type="Pfam" id="PF00664">
    <property type="entry name" value="ABC_membrane"/>
    <property type="match status" value="2"/>
</dbReference>
<dbReference type="FunFam" id="1.10.579.10:FF:000004">
    <property type="entry name" value="Cryptochrome-1"/>
    <property type="match status" value="1"/>
</dbReference>
<evidence type="ECO:0000259" key="17">
    <source>
        <dbReference type="PROSITE" id="PS50929"/>
    </source>
</evidence>
<comment type="caution">
    <text evidence="18">The sequence shown here is derived from an EMBL/GenBank/DDBJ whole genome shotgun (WGS) entry which is preliminary data.</text>
</comment>
<proteinExistence type="inferred from homology"/>
<dbReference type="Gene3D" id="1.20.1560.10">
    <property type="entry name" value="ABC transporter type 1, transmembrane domain"/>
    <property type="match status" value="3"/>
</dbReference>
<feature type="domain" description="ABC transporter" evidence="16">
    <location>
        <begin position="406"/>
        <end position="628"/>
    </location>
</feature>
<dbReference type="SUPFAM" id="SSF48173">
    <property type="entry name" value="Cryptochrome/photolyase FAD-binding domain"/>
    <property type="match status" value="1"/>
</dbReference>
<dbReference type="PANTHER" id="PTHR24223">
    <property type="entry name" value="ATP-BINDING CASSETTE SUB-FAMILY C"/>
    <property type="match status" value="1"/>
</dbReference>
<dbReference type="GO" id="GO:0016887">
    <property type="term" value="F:ATP hydrolysis activity"/>
    <property type="evidence" value="ECO:0007669"/>
    <property type="project" value="InterPro"/>
</dbReference>
<comment type="similarity">
    <text evidence="3">Belongs to the DNA photolyase class-1 family.</text>
</comment>
<evidence type="ECO:0000256" key="13">
    <source>
        <dbReference type="SAM" id="Coils"/>
    </source>
</evidence>
<dbReference type="InterPro" id="IPR005101">
    <property type="entry name" value="Cryptochr/Photolyase_FAD-bd"/>
</dbReference>
<keyword evidence="5" id="KW-0285">Flavoprotein</keyword>
<evidence type="ECO:0000256" key="10">
    <source>
        <dbReference type="ARBA" id="ARBA00022840"/>
    </source>
</evidence>
<dbReference type="PANTHER" id="PTHR24223:SF443">
    <property type="entry name" value="MULTIDRUG-RESISTANCE LIKE PROTEIN 1, ISOFORM I"/>
    <property type="match status" value="1"/>
</dbReference>
<gene>
    <name evidence="18" type="ORF">MEDL_15451</name>
</gene>
<dbReference type="SUPFAM" id="SSF90123">
    <property type="entry name" value="ABC transporter transmembrane region"/>
    <property type="match status" value="3"/>
</dbReference>
<feature type="transmembrane region" description="Helical" evidence="15">
    <location>
        <begin position="739"/>
        <end position="762"/>
    </location>
</feature>
<keyword evidence="7" id="KW-0677">Repeat</keyword>
<dbReference type="EMBL" id="CAJPWZ010000767">
    <property type="protein sequence ID" value="CAG2200815.1"/>
    <property type="molecule type" value="Genomic_DNA"/>
</dbReference>
<evidence type="ECO:0000256" key="11">
    <source>
        <dbReference type="ARBA" id="ARBA00022989"/>
    </source>
</evidence>
<keyword evidence="11 15" id="KW-1133">Transmembrane helix</keyword>
<dbReference type="PROSITE" id="PS50929">
    <property type="entry name" value="ABC_TM1F"/>
    <property type="match status" value="2"/>
</dbReference>
<accession>A0A8S3QWM9</accession>
<evidence type="ECO:0000256" key="2">
    <source>
        <dbReference type="ARBA" id="ARBA00004127"/>
    </source>
</evidence>
<feature type="coiled-coil region" evidence="13">
    <location>
        <begin position="548"/>
        <end position="592"/>
    </location>
</feature>
<keyword evidence="9" id="KW-0274">FAD</keyword>
<protein>
    <submittedName>
        <fullName evidence="18">CRY</fullName>
    </submittedName>
</protein>
<evidence type="ECO:0000259" key="16">
    <source>
        <dbReference type="PROSITE" id="PS50893"/>
    </source>
</evidence>
<keyword evidence="8" id="KW-0547">Nucleotide-binding</keyword>
<dbReference type="GO" id="GO:0005524">
    <property type="term" value="F:ATP binding"/>
    <property type="evidence" value="ECO:0007669"/>
    <property type="project" value="UniProtKB-KW"/>
</dbReference>
<name>A0A8S3QWM9_MYTED</name>
<feature type="domain" description="ABC transmembrane type-1" evidence="17">
    <location>
        <begin position="932"/>
        <end position="1046"/>
    </location>
</feature>
<evidence type="ECO:0000256" key="15">
    <source>
        <dbReference type="SAM" id="Phobius"/>
    </source>
</evidence>
<evidence type="ECO:0000313" key="19">
    <source>
        <dbReference type="Proteomes" id="UP000683360"/>
    </source>
</evidence>
<evidence type="ECO:0000256" key="8">
    <source>
        <dbReference type="ARBA" id="ARBA00022741"/>
    </source>
</evidence>
<feature type="coiled-coil region" evidence="13">
    <location>
        <begin position="643"/>
        <end position="670"/>
    </location>
</feature>
<keyword evidence="12 15" id="KW-0472">Membrane</keyword>
<keyword evidence="10" id="KW-0067">ATP-binding</keyword>
<comment type="cofactor">
    <cofactor evidence="1">
        <name>FAD</name>
        <dbReference type="ChEBI" id="CHEBI:57692"/>
    </cofactor>
</comment>
<dbReference type="OrthoDB" id="435881at2759"/>
<dbReference type="AlphaFoldDB" id="A0A8S3QWM9"/>
<keyword evidence="13" id="KW-0175">Coiled coil</keyword>
<feature type="transmembrane region" description="Helical" evidence="15">
    <location>
        <begin position="1004"/>
        <end position="1031"/>
    </location>
</feature>
<comment type="subcellular location">
    <subcellularLocation>
        <location evidence="2">Endomembrane system</location>
        <topology evidence="2">Multi-pass membrane protein</topology>
    </subcellularLocation>
</comment>
<evidence type="ECO:0000256" key="12">
    <source>
        <dbReference type="ARBA" id="ARBA00023136"/>
    </source>
</evidence>
<dbReference type="Gene3D" id="3.40.50.300">
    <property type="entry name" value="P-loop containing nucleotide triphosphate hydrolases"/>
    <property type="match status" value="1"/>
</dbReference>
<keyword evidence="6 15" id="KW-0812">Transmembrane</keyword>
<feature type="transmembrane region" description="Helical" evidence="15">
    <location>
        <begin position="851"/>
        <end position="869"/>
    </location>
</feature>
<dbReference type="GO" id="GO:0012505">
    <property type="term" value="C:endomembrane system"/>
    <property type="evidence" value="ECO:0007669"/>
    <property type="project" value="UniProtKB-SubCell"/>
</dbReference>
<feature type="transmembrane region" description="Helical" evidence="15">
    <location>
        <begin position="820"/>
        <end position="845"/>
    </location>
</feature>
<dbReference type="InterPro" id="IPR050173">
    <property type="entry name" value="ABC_transporter_C-like"/>
</dbReference>
<organism evidence="18 19">
    <name type="scientific">Mytilus edulis</name>
    <name type="common">Blue mussel</name>
    <dbReference type="NCBI Taxonomy" id="6550"/>
    <lineage>
        <taxon>Eukaryota</taxon>
        <taxon>Metazoa</taxon>
        <taxon>Spiralia</taxon>
        <taxon>Lophotrochozoa</taxon>
        <taxon>Mollusca</taxon>
        <taxon>Bivalvia</taxon>
        <taxon>Autobranchia</taxon>
        <taxon>Pteriomorphia</taxon>
        <taxon>Mytilida</taxon>
        <taxon>Mytiloidea</taxon>
        <taxon>Mytilidae</taxon>
        <taxon>Mytilinae</taxon>
        <taxon>Mytilus</taxon>
    </lineage>
</organism>
<dbReference type="Pfam" id="PF00005">
    <property type="entry name" value="ABC_tran"/>
    <property type="match status" value="1"/>
</dbReference>
<keyword evidence="19" id="KW-1185">Reference proteome</keyword>
<evidence type="ECO:0000256" key="3">
    <source>
        <dbReference type="ARBA" id="ARBA00005862"/>
    </source>
</evidence>
<dbReference type="Proteomes" id="UP000683360">
    <property type="component" value="Unassembled WGS sequence"/>
</dbReference>
<feature type="compositionally biased region" description="Basic and acidic residues" evidence="14">
    <location>
        <begin position="605"/>
        <end position="616"/>
    </location>
</feature>
<reference evidence="18" key="1">
    <citation type="submission" date="2021-03" db="EMBL/GenBank/DDBJ databases">
        <authorList>
            <person name="Bekaert M."/>
        </authorList>
    </citation>
    <scope>NUCLEOTIDE SEQUENCE</scope>
</reference>
<dbReference type="PROSITE" id="PS50893">
    <property type="entry name" value="ABC_TRANSPORTER_2"/>
    <property type="match status" value="1"/>
</dbReference>
<dbReference type="Pfam" id="PF03441">
    <property type="entry name" value="FAD_binding_7"/>
    <property type="match status" value="1"/>
</dbReference>
<dbReference type="GO" id="GO:0140359">
    <property type="term" value="F:ABC-type transporter activity"/>
    <property type="evidence" value="ECO:0007669"/>
    <property type="project" value="InterPro"/>
</dbReference>
<dbReference type="Gene3D" id="1.25.40.80">
    <property type="match status" value="1"/>
</dbReference>
<dbReference type="InterPro" id="IPR003439">
    <property type="entry name" value="ABC_transporter-like_ATP-bd"/>
</dbReference>
<feature type="region of interest" description="Disordered" evidence="14">
    <location>
        <begin position="604"/>
        <end position="640"/>
    </location>
</feature>
<dbReference type="InterPro" id="IPR036134">
    <property type="entry name" value="Crypto/Photolyase_FAD-like_sf"/>
</dbReference>
<dbReference type="InterPro" id="IPR011527">
    <property type="entry name" value="ABC1_TM_dom"/>
</dbReference>
<evidence type="ECO:0000256" key="9">
    <source>
        <dbReference type="ARBA" id="ARBA00022827"/>
    </source>
</evidence>
<dbReference type="GO" id="GO:0016020">
    <property type="term" value="C:membrane"/>
    <property type="evidence" value="ECO:0007669"/>
    <property type="project" value="InterPro"/>
</dbReference>
<feature type="transmembrane region" description="Helical" evidence="15">
    <location>
        <begin position="684"/>
        <end position="704"/>
    </location>
</feature>
<evidence type="ECO:0000256" key="1">
    <source>
        <dbReference type="ARBA" id="ARBA00001974"/>
    </source>
</evidence>
<evidence type="ECO:0000256" key="4">
    <source>
        <dbReference type="ARBA" id="ARBA00022448"/>
    </source>
</evidence>
<evidence type="ECO:0000256" key="6">
    <source>
        <dbReference type="ARBA" id="ARBA00022692"/>
    </source>
</evidence>
<evidence type="ECO:0000256" key="7">
    <source>
        <dbReference type="ARBA" id="ARBA00022737"/>
    </source>
</evidence>
<feature type="domain" description="ABC transmembrane type-1" evidence="17">
    <location>
        <begin position="696"/>
        <end position="827"/>
    </location>
</feature>
<dbReference type="SUPFAM" id="SSF52540">
    <property type="entry name" value="P-loop containing nucleoside triphosphate hydrolases"/>
    <property type="match status" value="1"/>
</dbReference>
<sequence length="1046" mass="118581">MADLGKDDSECGPLLFPGGESEGLKRLDTMMKKTNWVCKFEKLKTEPNTLAPSTTVLSPYLKFGCVSARTFYHDVQNVYRQNKNHTQPPTSLLGQLFWREFYYVIASVSPNFDKMEGNPICTQVDWDDNKEYLNAWREGKTGYPFIDAIMIQLKTEGWIHHLARHAVACFLTRGDLWCHWEEGMNVFEEWLLDADWCLNAGNWMWLSASAFFHQYFRVYSPIVFGKKTDKDGNYIRKYLPQLKHFPTQYIYEPWTAPLKVQEKAGCIIGKDYPKRIVEHDKVREKNIKRMAEAYKKRKEGSSKGVTEKRKTESSFENHNVAMFNSGRQQTIQVSGLSSFGTGKLHYPSRQVAETMIDIIYKVWSDISGDFIEGYSDCASQQRHRICRGMKLTICCWYWKKGKRWEFKVKEHTTTCQQFCDSFRMSIEIPDGSLVAVVGQVGCGKSSLLSAILGEMDTISGKVNVKGSMAYVAQQAWIQNTTLQNNILFGKNLNQSEYDKVLDGTALRPDLEILPGGDQTEIGEKGINLSGGQKQSQFSQSCLSGCRPFAEFLKNYLNEELEKEDLEDEIEDLQIAEDMVNKLENVMDDNKTKLLKQQVSVLSQRTRTESEMSEGQKSDTLSTSWKGSHGALTSKMAPKKQKSVIAADTENQKLKKQVKEKKKEEKLIQAEGVETGKVKLNVFMAYLRSVGLLLSMLIIFFYILYNAASIYSNIWLAEWSNDNTTLVNGTYDTDQRDLRLGIYGLIGIIQGIFIVISSIMLYVGNVMAGQRLHAGMLQNTMKVPIAFYDTTPLGRIMNRFSKDIDVLDTVIPRVAESWLACLLRVVSVPLIIGGAVFAIGCTVNLAGVYAGKILHCNLLTTILAAPAFFFDTTPVGRILNRFAHDTDVIDINLPRNFRGWCFQFLKTLTVPIVVGYSTPLFLTTIPPAIIVYYFAQGLIHYTACVDASRKLHLGILHRIMQAPMMFFDRTPTGRIINRFSRDVDVIDVVLPDKLKSWFGCLLKCISVPVVIGVVTPLIFAPLVPLAVLYIFVQVRFYSSLNFAGFEW</sequence>
<evidence type="ECO:0000256" key="14">
    <source>
        <dbReference type="SAM" id="MobiDB-lite"/>
    </source>
</evidence>
<dbReference type="InterPro" id="IPR036640">
    <property type="entry name" value="ABC1_TM_sf"/>
</dbReference>
<dbReference type="Gene3D" id="1.10.579.10">
    <property type="entry name" value="DNA Cyclobutane Dipyrimidine Photolyase, subunit A, domain 3"/>
    <property type="match status" value="1"/>
</dbReference>
<keyword evidence="4" id="KW-0813">Transport</keyword>
<evidence type="ECO:0000256" key="5">
    <source>
        <dbReference type="ARBA" id="ARBA00022630"/>
    </source>
</evidence>
<dbReference type="InterPro" id="IPR027417">
    <property type="entry name" value="P-loop_NTPase"/>
</dbReference>